<evidence type="ECO:0000313" key="1">
    <source>
        <dbReference type="EMBL" id="KIW00305.1"/>
    </source>
</evidence>
<dbReference type="GeneID" id="27316166"/>
<name>A0A0D2A1V3_9PEZI</name>
<dbReference type="Proteomes" id="UP000053259">
    <property type="component" value="Unassembled WGS sequence"/>
</dbReference>
<dbReference type="VEuPathDB" id="FungiDB:PV09_08193"/>
<dbReference type="RefSeq" id="XP_016210174.1">
    <property type="nucleotide sequence ID" value="XM_016362054.1"/>
</dbReference>
<proteinExistence type="predicted"/>
<gene>
    <name evidence="1" type="ORF">PV09_08193</name>
</gene>
<evidence type="ECO:0000313" key="2">
    <source>
        <dbReference type="Proteomes" id="UP000053259"/>
    </source>
</evidence>
<organism evidence="1 2">
    <name type="scientific">Verruconis gallopava</name>
    <dbReference type="NCBI Taxonomy" id="253628"/>
    <lineage>
        <taxon>Eukaryota</taxon>
        <taxon>Fungi</taxon>
        <taxon>Dikarya</taxon>
        <taxon>Ascomycota</taxon>
        <taxon>Pezizomycotina</taxon>
        <taxon>Dothideomycetes</taxon>
        <taxon>Pleosporomycetidae</taxon>
        <taxon>Venturiales</taxon>
        <taxon>Sympoventuriaceae</taxon>
        <taxon>Verruconis</taxon>
    </lineage>
</organism>
<accession>A0A0D2A1V3</accession>
<dbReference type="InParanoid" id="A0A0D2A1V3"/>
<protein>
    <submittedName>
        <fullName evidence="1">Uncharacterized protein</fullName>
    </submittedName>
</protein>
<reference evidence="1 2" key="1">
    <citation type="submission" date="2015-01" db="EMBL/GenBank/DDBJ databases">
        <title>The Genome Sequence of Ochroconis gallopava CBS43764.</title>
        <authorList>
            <consortium name="The Broad Institute Genomics Platform"/>
            <person name="Cuomo C."/>
            <person name="de Hoog S."/>
            <person name="Gorbushina A."/>
            <person name="Stielow B."/>
            <person name="Teixiera M."/>
            <person name="Abouelleil A."/>
            <person name="Chapman S.B."/>
            <person name="Priest M."/>
            <person name="Young S.K."/>
            <person name="Wortman J."/>
            <person name="Nusbaum C."/>
            <person name="Birren B."/>
        </authorList>
    </citation>
    <scope>NUCLEOTIDE SEQUENCE [LARGE SCALE GENOMIC DNA]</scope>
    <source>
        <strain evidence="1 2">CBS 43764</strain>
    </source>
</reference>
<keyword evidence="2" id="KW-1185">Reference proteome</keyword>
<dbReference type="EMBL" id="KN847565">
    <property type="protein sequence ID" value="KIW00305.1"/>
    <property type="molecule type" value="Genomic_DNA"/>
</dbReference>
<dbReference type="HOGENOM" id="CLU_2135453_0_0_1"/>
<dbReference type="AlphaFoldDB" id="A0A0D2A1V3"/>
<sequence>MCPEVFPGANLSRIGGVSNPKIPLHEPNEHHATGLEFLLHLSLIGGTNYVLRSFNQVPLLSTLTNLFLSPFSIFVSRKFLSPDLPDFAPCPVMEWCCLVSGLVSLSGMTTECG</sequence>